<comment type="subcellular location">
    <subcellularLocation>
        <location evidence="7">Mitochondrion matrix</location>
    </subcellularLocation>
</comment>
<feature type="domain" description="Aminotransferase class I/classII large" evidence="8">
    <location>
        <begin position="103"/>
        <end position="456"/>
    </location>
</feature>
<proteinExistence type="inferred from homology"/>
<evidence type="ECO:0000256" key="6">
    <source>
        <dbReference type="ARBA" id="ARBA00023315"/>
    </source>
</evidence>
<comment type="pathway">
    <text evidence="7">Porphyrin-containing compound metabolism; protoporphyrin-IX biosynthesis; 5-aminolevulinate from glycine: step 1/1.</text>
</comment>
<dbReference type="InterPro" id="IPR015421">
    <property type="entry name" value="PyrdxlP-dep_Trfase_major"/>
</dbReference>
<evidence type="ECO:0000313" key="9">
    <source>
        <dbReference type="EMBL" id="PLN85134.1"/>
    </source>
</evidence>
<evidence type="ECO:0000259" key="8">
    <source>
        <dbReference type="Pfam" id="PF00155"/>
    </source>
</evidence>
<dbReference type="EC" id="2.3.1.37" evidence="7"/>
<dbReference type="NCBIfam" id="TIGR01821">
    <property type="entry name" value="5aminolev_synth"/>
    <property type="match status" value="1"/>
</dbReference>
<comment type="similarity">
    <text evidence="3 7">Belongs to the class-II pyridoxal-phosphate-dependent aminotransferase family.</text>
</comment>
<dbReference type="PANTHER" id="PTHR13693:SF102">
    <property type="entry name" value="2-AMINO-3-KETOBUTYRATE COENZYME A LIGASE, MITOCHONDRIAL"/>
    <property type="match status" value="1"/>
</dbReference>
<dbReference type="UniPathway" id="UPA00251">
    <property type="reaction ID" value="UER00375"/>
</dbReference>
<dbReference type="FunFam" id="3.40.640.10:FF:000006">
    <property type="entry name" value="5-aminolevulinate synthase, mitochondrial"/>
    <property type="match status" value="1"/>
</dbReference>
<dbReference type="AlphaFoldDB" id="A0A2J5I5C0"/>
<dbReference type="GO" id="GO:0005759">
    <property type="term" value="C:mitochondrial matrix"/>
    <property type="evidence" value="ECO:0007669"/>
    <property type="project" value="UniProtKB-SubCell"/>
</dbReference>
<dbReference type="InterPro" id="IPR015422">
    <property type="entry name" value="PyrdxlP-dep_Trfase_small"/>
</dbReference>
<keyword evidence="5 7" id="KW-0663">Pyridoxal phosphate</keyword>
<dbReference type="OrthoDB" id="10263824at2759"/>
<evidence type="ECO:0000256" key="2">
    <source>
        <dbReference type="ARBA" id="ARBA00003076"/>
    </source>
</evidence>
<evidence type="ECO:0000256" key="3">
    <source>
        <dbReference type="ARBA" id="ARBA00008392"/>
    </source>
</evidence>
<dbReference type="Gene3D" id="3.40.640.10">
    <property type="entry name" value="Type I PLP-dependent aspartate aminotransferase-like (Major domain)"/>
    <property type="match status" value="1"/>
</dbReference>
<keyword evidence="10" id="KW-1185">Reference proteome</keyword>
<accession>A0A2J5I5C0</accession>
<dbReference type="InterPro" id="IPR010961">
    <property type="entry name" value="4pyrrol_synth_NH2levulA_synth"/>
</dbReference>
<dbReference type="InterPro" id="IPR004839">
    <property type="entry name" value="Aminotransferase_I/II_large"/>
</dbReference>
<keyword evidence="6 7" id="KW-0012">Acyltransferase</keyword>
<comment type="catalytic activity">
    <reaction evidence="7">
        <text>succinyl-CoA + glycine + H(+) = 5-aminolevulinate + CO2 + CoA</text>
        <dbReference type="Rhea" id="RHEA:12921"/>
        <dbReference type="ChEBI" id="CHEBI:15378"/>
        <dbReference type="ChEBI" id="CHEBI:16526"/>
        <dbReference type="ChEBI" id="CHEBI:57287"/>
        <dbReference type="ChEBI" id="CHEBI:57292"/>
        <dbReference type="ChEBI" id="CHEBI:57305"/>
        <dbReference type="ChEBI" id="CHEBI:356416"/>
        <dbReference type="EC" id="2.3.1.37"/>
    </reaction>
</comment>
<dbReference type="InterPro" id="IPR050087">
    <property type="entry name" value="AON_synthase_class-II"/>
</dbReference>
<gene>
    <name evidence="9" type="ORF">BDW42DRAFT_161103</name>
</gene>
<dbReference type="EMBL" id="KZ559506">
    <property type="protein sequence ID" value="PLN85134.1"/>
    <property type="molecule type" value="Genomic_DNA"/>
</dbReference>
<organism evidence="9 10">
    <name type="scientific">Aspergillus taichungensis</name>
    <dbReference type="NCBI Taxonomy" id="482145"/>
    <lineage>
        <taxon>Eukaryota</taxon>
        <taxon>Fungi</taxon>
        <taxon>Dikarya</taxon>
        <taxon>Ascomycota</taxon>
        <taxon>Pezizomycotina</taxon>
        <taxon>Eurotiomycetes</taxon>
        <taxon>Eurotiomycetidae</taxon>
        <taxon>Eurotiales</taxon>
        <taxon>Aspergillaceae</taxon>
        <taxon>Aspergillus</taxon>
        <taxon>Aspergillus subgen. Circumdati</taxon>
    </lineage>
</organism>
<keyword evidence="7" id="KW-0350">Heme biosynthesis</keyword>
<keyword evidence="4 7" id="KW-0808">Transferase</keyword>
<comment type="function">
    <text evidence="2">Catalyzes the synthesis of 5-aminolevulinate (ALA) from succinyl-CoA and glycine, the first and rate-limiting step in heme biosynthesis.</text>
</comment>
<dbReference type="Gene3D" id="3.90.1150.10">
    <property type="entry name" value="Aspartate Aminotransferase, domain 1"/>
    <property type="match status" value="1"/>
</dbReference>
<evidence type="ECO:0000256" key="5">
    <source>
        <dbReference type="ARBA" id="ARBA00022898"/>
    </source>
</evidence>
<protein>
    <recommendedName>
        <fullName evidence="7">5-aminolevulinate synthase</fullName>
        <ecNumber evidence="7">2.3.1.37</ecNumber>
    </recommendedName>
    <alternativeName>
        <fullName evidence="7">5-aminolevulinic acid synthase</fullName>
    </alternativeName>
    <alternativeName>
        <fullName evidence="7">Delta-ALA synthase</fullName>
    </alternativeName>
    <alternativeName>
        <fullName evidence="7">Delta-aminolevulinate synthase</fullName>
    </alternativeName>
</protein>
<dbReference type="InterPro" id="IPR015424">
    <property type="entry name" value="PyrdxlP-dep_Trfase"/>
</dbReference>
<reference evidence="10" key="1">
    <citation type="submission" date="2017-12" db="EMBL/GenBank/DDBJ databases">
        <authorList>
            <consortium name="DOE Joint Genome Institute"/>
            <person name="Mondo S.J."/>
            <person name="Kjaerbolling I."/>
            <person name="Vesth T.C."/>
            <person name="Frisvad J.C."/>
            <person name="Nybo J.L."/>
            <person name="Theobald S."/>
            <person name="Kuo A."/>
            <person name="Bowyer P."/>
            <person name="Matsuda Y."/>
            <person name="Lyhne E.K."/>
            <person name="Kogle M.E."/>
            <person name="Clum A."/>
            <person name="Lipzen A."/>
            <person name="Salamov A."/>
            <person name="Ngan C.Y."/>
            <person name="Daum C."/>
            <person name="Chiniquy J."/>
            <person name="Barry K."/>
            <person name="LaButti K."/>
            <person name="Haridas S."/>
            <person name="Simmons B.A."/>
            <person name="Magnuson J.K."/>
            <person name="Mortensen U.H."/>
            <person name="Larsen T.O."/>
            <person name="Grigoriev I.V."/>
            <person name="Baker S.E."/>
            <person name="Andersen M.R."/>
            <person name="Nordberg H.P."/>
            <person name="Cantor M.N."/>
            <person name="Hua S.X."/>
        </authorList>
    </citation>
    <scope>NUCLEOTIDE SEQUENCE [LARGE SCALE GENOMIC DNA]</scope>
    <source>
        <strain evidence="10">IBT 19404</strain>
    </source>
</reference>
<evidence type="ECO:0000256" key="4">
    <source>
        <dbReference type="ARBA" id="ARBA00022679"/>
    </source>
</evidence>
<dbReference type="PANTHER" id="PTHR13693">
    <property type="entry name" value="CLASS II AMINOTRANSFERASE/8-AMINO-7-OXONONANOATE SYNTHASE"/>
    <property type="match status" value="1"/>
</dbReference>
<dbReference type="Pfam" id="PF00155">
    <property type="entry name" value="Aminotran_1_2"/>
    <property type="match status" value="1"/>
</dbReference>
<sequence length="524" mass="57943">MMRLPTGHSTLHRALHYTVSKADRVVSTPPRRCLATVTQDPFRSVPRPASRGPQWFPYEEHYESVISRKKTDKSYRWFRNVNRLAREFPYAHSADEHSRVDVWCTNDYLGMGGNPEVIQTMHAVLDKYGACSGGSRNISGHNKHAIALEDTLARLHNKEAALYLNSGYTANDCALTVLGSQLPGCVFLSDASNHASIIEGIRHSGASKMIWGHNDLEDLENKLKSIPKDTPKIIVFESVYSMCGTVSPIEKICDLAERYGAITYIDEVHALGLYGPHGAGVAEHLDYEAHRTGRPQGAATVMDRIDIFAGALGKGFGTMGGYVAGSAALIDMIRSVSSGFIFTTAQPPPIMAGAKAAIDFQRRNPQSRMELQRNVRAVKKAFREHGLPVLPNQSHIVPLMVGDSAKCQQVADILFDEYQIYAQPINTPSVPRGQERLRISPTASHTPAQQQHLLSSVVEVWGRLGLPTLRDWERDVDGKIKLDWDPARVGSPVWSNEQLDVAPRELLFKSSASSMTLEDTRLGQ</sequence>
<dbReference type="Proteomes" id="UP000235023">
    <property type="component" value="Unassembled WGS sequence"/>
</dbReference>
<dbReference type="GO" id="GO:0003870">
    <property type="term" value="F:5-aminolevulinate synthase activity"/>
    <property type="evidence" value="ECO:0007669"/>
    <property type="project" value="UniProtKB-EC"/>
</dbReference>
<dbReference type="SUPFAM" id="SSF53383">
    <property type="entry name" value="PLP-dependent transferases"/>
    <property type="match status" value="1"/>
</dbReference>
<evidence type="ECO:0000256" key="7">
    <source>
        <dbReference type="RuleBase" id="RU910713"/>
    </source>
</evidence>
<dbReference type="GO" id="GO:0030170">
    <property type="term" value="F:pyridoxal phosphate binding"/>
    <property type="evidence" value="ECO:0007669"/>
    <property type="project" value="UniProtKB-UniRule"/>
</dbReference>
<name>A0A2J5I5C0_9EURO</name>
<dbReference type="GO" id="GO:0006782">
    <property type="term" value="P:protoporphyrinogen IX biosynthetic process"/>
    <property type="evidence" value="ECO:0007669"/>
    <property type="project" value="UniProtKB-UniRule"/>
</dbReference>
<keyword evidence="7" id="KW-0496">Mitochondrion</keyword>
<comment type="cofactor">
    <cofactor evidence="1 7">
        <name>pyridoxal 5'-phosphate</name>
        <dbReference type="ChEBI" id="CHEBI:597326"/>
    </cofactor>
</comment>
<evidence type="ECO:0000313" key="10">
    <source>
        <dbReference type="Proteomes" id="UP000235023"/>
    </source>
</evidence>
<evidence type="ECO:0000256" key="1">
    <source>
        <dbReference type="ARBA" id="ARBA00001933"/>
    </source>
</evidence>
<dbReference type="CDD" id="cd06454">
    <property type="entry name" value="KBL_like"/>
    <property type="match status" value="1"/>
</dbReference>